<gene>
    <name evidence="1" type="ORF">LCGC14_0782840</name>
</gene>
<evidence type="ECO:0000313" key="1">
    <source>
        <dbReference type="EMBL" id="KKN35516.1"/>
    </source>
</evidence>
<proteinExistence type="predicted"/>
<accession>A0A0F9SEU2</accession>
<evidence type="ECO:0008006" key="2">
    <source>
        <dbReference type="Google" id="ProtNLM"/>
    </source>
</evidence>
<comment type="caution">
    <text evidence="1">The sequence shown here is derived from an EMBL/GenBank/DDBJ whole genome shotgun (WGS) entry which is preliminary data.</text>
</comment>
<reference evidence="1" key="1">
    <citation type="journal article" date="2015" name="Nature">
        <title>Complex archaea that bridge the gap between prokaryotes and eukaryotes.</title>
        <authorList>
            <person name="Spang A."/>
            <person name="Saw J.H."/>
            <person name="Jorgensen S.L."/>
            <person name="Zaremba-Niedzwiedzka K."/>
            <person name="Martijn J."/>
            <person name="Lind A.E."/>
            <person name="van Eijk R."/>
            <person name="Schleper C."/>
            <person name="Guy L."/>
            <person name="Ettema T.J."/>
        </authorList>
    </citation>
    <scope>NUCLEOTIDE SEQUENCE</scope>
</reference>
<dbReference type="InterPro" id="IPR006522">
    <property type="entry name" value="Phage_virion_morphogenesis"/>
</dbReference>
<dbReference type="EMBL" id="LAZR01002032">
    <property type="protein sequence ID" value="KKN35516.1"/>
    <property type="molecule type" value="Genomic_DNA"/>
</dbReference>
<protein>
    <recommendedName>
        <fullName evidence="2">Phage virion morphogenesis protein</fullName>
    </recommendedName>
</protein>
<dbReference type="AlphaFoldDB" id="A0A0F9SEU2"/>
<sequence length="158" mass="17676">MPSVRRTYNGRQVQQMLARIGKRLGNLRPVLQSIAEEMFRRTRAAFQQERSSEGVPWPALTKRYARRKLKRFGPRKKLVAGGTLLRGIHRGVDEARGLAYVSTLDLPYARIHQLGGRAGRGRRTLIPARPFLPSAATTEKLALEAIEESFTQAIGGAQ</sequence>
<dbReference type="Pfam" id="PF05069">
    <property type="entry name" value="Phage_tail_S"/>
    <property type="match status" value="1"/>
</dbReference>
<organism evidence="1">
    <name type="scientific">marine sediment metagenome</name>
    <dbReference type="NCBI Taxonomy" id="412755"/>
    <lineage>
        <taxon>unclassified sequences</taxon>
        <taxon>metagenomes</taxon>
        <taxon>ecological metagenomes</taxon>
    </lineage>
</organism>
<name>A0A0F9SEU2_9ZZZZ</name>
<dbReference type="NCBIfam" id="TIGR01635">
    <property type="entry name" value="tail_comp_S"/>
    <property type="match status" value="1"/>
</dbReference>